<proteinExistence type="predicted"/>
<evidence type="ECO:0000313" key="2">
    <source>
        <dbReference type="Proteomes" id="UP000310168"/>
    </source>
</evidence>
<dbReference type="RefSeq" id="WP_137999130.1">
    <property type="nucleotide sequence ID" value="NZ_SJDU01000394.1"/>
</dbReference>
<gene>
    <name evidence="1" type="ORF">EZH24_10840</name>
</gene>
<sequence length="109" mass="13144">MEINFSYNYKKLAGQTSATLIGVEDFILNKENREKYREFLMKDTEKEDGTFYELRNGTYIIMFFRGNKGIEFTTIRYAKPFYYGKCFDRKAWALDRIGKEFKIIIKKRE</sequence>
<evidence type="ECO:0000313" key="1">
    <source>
        <dbReference type="EMBL" id="TKZ29730.1"/>
    </source>
</evidence>
<protein>
    <submittedName>
        <fullName evidence="1">Uncharacterized protein</fullName>
    </submittedName>
</protein>
<name>A0ABY2TN85_9SPIR</name>
<keyword evidence="2" id="KW-1185">Reference proteome</keyword>
<accession>A0ABY2TN85</accession>
<dbReference type="Proteomes" id="UP000310168">
    <property type="component" value="Unassembled WGS sequence"/>
</dbReference>
<reference evidence="1 2" key="1">
    <citation type="journal article" date="2019" name="Anaerobe">
        <title>Brachyspira catarrhinii sp. nov., an anaerobic intestinal spirochaete isolated from vervet monkeys may have been misidentified as Brachyspira aalborgi in previous studies.</title>
        <authorList>
            <person name="Phillips N.D."/>
            <person name="La T."/>
            <person name="Hampson D.J."/>
        </authorList>
    </citation>
    <scope>NUCLEOTIDE SEQUENCE [LARGE SCALE GENOMIC DNA]</scope>
    <source>
        <strain evidence="1 2">Z12</strain>
    </source>
</reference>
<comment type="caution">
    <text evidence="1">The sequence shown here is derived from an EMBL/GenBank/DDBJ whole genome shotgun (WGS) entry which is preliminary data.</text>
</comment>
<organism evidence="1 2">
    <name type="scientific">Brachyspira catarrhinii</name>
    <dbReference type="NCBI Taxonomy" id="2528966"/>
    <lineage>
        <taxon>Bacteria</taxon>
        <taxon>Pseudomonadati</taxon>
        <taxon>Spirochaetota</taxon>
        <taxon>Spirochaetia</taxon>
        <taxon>Brachyspirales</taxon>
        <taxon>Brachyspiraceae</taxon>
        <taxon>Brachyspira</taxon>
    </lineage>
</organism>
<dbReference type="EMBL" id="SJDU01000394">
    <property type="protein sequence ID" value="TKZ29730.1"/>
    <property type="molecule type" value="Genomic_DNA"/>
</dbReference>